<dbReference type="GO" id="GO:0052855">
    <property type="term" value="F:ADP-dependent NAD(P)H-hydrate dehydratase activity"/>
    <property type="evidence" value="ECO:0007669"/>
    <property type="project" value="UniProtKB-UniRule"/>
</dbReference>
<comment type="function">
    <text evidence="17">Catalyzes the dehydration of the S-form of NAD(P)HX at the expense of ADP, which is converted to AMP. Together with NAD(P)HX epimerase, which catalyzes the epimerization of the S- and R-forms, the enzyme allows the repair of both epimers of NAD(P)HX, a damaged form of NAD(P)H that is a result of enzymatic or heat-dependent hydration.</text>
</comment>
<feature type="domain" description="YjeF N-terminal" evidence="21">
    <location>
        <begin position="9"/>
        <end position="219"/>
    </location>
</feature>
<dbReference type="NCBIfam" id="TIGR00197">
    <property type="entry name" value="yjeF_nterm"/>
    <property type="match status" value="1"/>
</dbReference>
<feature type="binding site" evidence="17">
    <location>
        <position position="331"/>
    </location>
    <ligand>
        <name>(6S)-NADPHX</name>
        <dbReference type="ChEBI" id="CHEBI:64076"/>
    </ligand>
</feature>
<dbReference type="AlphaFoldDB" id="A0A7L9FGC9"/>
<evidence type="ECO:0000256" key="16">
    <source>
        <dbReference type="ARBA" id="ARBA00049209"/>
    </source>
</evidence>
<comment type="subunit">
    <text evidence="17">Homotetramer.</text>
</comment>
<gene>
    <name evidence="18" type="primary">nnrE</name>
    <name evidence="17" type="synonym">nnrD</name>
    <name evidence="22" type="ORF">IG193_08415</name>
</gene>
<feature type="binding site" evidence="18">
    <location>
        <begin position="58"/>
        <end position="62"/>
    </location>
    <ligand>
        <name>(6S)-NADPHX</name>
        <dbReference type="ChEBI" id="CHEBI:64076"/>
    </ligand>
</feature>
<feature type="domain" description="YjeF C-terminal" evidence="20">
    <location>
        <begin position="225"/>
        <end position="508"/>
    </location>
</feature>
<evidence type="ECO:0000256" key="1">
    <source>
        <dbReference type="ARBA" id="ARBA00000013"/>
    </source>
</evidence>
<dbReference type="InterPro" id="IPR000631">
    <property type="entry name" value="CARKD"/>
</dbReference>
<feature type="binding site" evidence="18">
    <location>
        <begin position="133"/>
        <end position="139"/>
    </location>
    <ligand>
        <name>(6S)-NADPHX</name>
        <dbReference type="ChEBI" id="CHEBI:64076"/>
    </ligand>
</feature>
<keyword evidence="8 17" id="KW-0521">NADP</keyword>
<dbReference type="InParanoid" id="A0A7L9FGC9"/>
<evidence type="ECO:0000256" key="2">
    <source>
        <dbReference type="ARBA" id="ARBA00000909"/>
    </source>
</evidence>
<dbReference type="EC" id="4.2.1.136" evidence="19"/>
<comment type="catalytic activity">
    <reaction evidence="16 17 19">
        <text>(6S)-NADPHX + ADP = AMP + phosphate + NADPH + H(+)</text>
        <dbReference type="Rhea" id="RHEA:32235"/>
        <dbReference type="ChEBI" id="CHEBI:15378"/>
        <dbReference type="ChEBI" id="CHEBI:43474"/>
        <dbReference type="ChEBI" id="CHEBI:57783"/>
        <dbReference type="ChEBI" id="CHEBI:64076"/>
        <dbReference type="ChEBI" id="CHEBI:456215"/>
        <dbReference type="ChEBI" id="CHEBI:456216"/>
        <dbReference type="EC" id="4.2.1.136"/>
    </reaction>
</comment>
<comment type="function">
    <text evidence="18">Catalyzes the epimerization of the S- and R-forms of NAD(P)HX, a damaged form of NAD(P)H that is a result of enzymatic or heat-dependent hydration. This is a prerequisite for the S-specific NAD(P)H-hydrate dehydratase to allow the repair of both epimers of NAD(P)HX.</text>
</comment>
<dbReference type="InterPro" id="IPR029056">
    <property type="entry name" value="Ribokinase-like"/>
</dbReference>
<dbReference type="EMBL" id="CP062310">
    <property type="protein sequence ID" value="QOJ78757.1"/>
    <property type="molecule type" value="Genomic_DNA"/>
</dbReference>
<dbReference type="KEGG" id="thel:IG193_08415"/>
<dbReference type="GeneID" id="59149913"/>
<comment type="similarity">
    <text evidence="4 19">In the C-terminal section; belongs to the NnrD/CARKD family.</text>
</comment>
<evidence type="ECO:0000256" key="17">
    <source>
        <dbReference type="HAMAP-Rule" id="MF_01965"/>
    </source>
</evidence>
<dbReference type="GO" id="GO:0110051">
    <property type="term" value="P:metabolite repair"/>
    <property type="evidence" value="ECO:0007669"/>
    <property type="project" value="TreeGrafter"/>
</dbReference>
<keyword evidence="11 18" id="KW-0413">Isomerase</keyword>
<comment type="similarity">
    <text evidence="17">Belongs to the NnrD/CARKD family.</text>
</comment>
<evidence type="ECO:0000256" key="15">
    <source>
        <dbReference type="ARBA" id="ARBA00048238"/>
    </source>
</evidence>
<dbReference type="PIRSF" id="PIRSF017184">
    <property type="entry name" value="Nnr"/>
    <property type="match status" value="1"/>
</dbReference>
<comment type="catalytic activity">
    <reaction evidence="2 18 19">
        <text>(6R)-NADPHX = (6S)-NADPHX</text>
        <dbReference type="Rhea" id="RHEA:32227"/>
        <dbReference type="ChEBI" id="CHEBI:64076"/>
        <dbReference type="ChEBI" id="CHEBI:64077"/>
        <dbReference type="EC" id="5.1.99.6"/>
    </reaction>
</comment>
<keyword evidence="12 17" id="KW-0456">Lyase</keyword>
<dbReference type="InterPro" id="IPR004443">
    <property type="entry name" value="YjeF_N_dom"/>
</dbReference>
<keyword evidence="5 18" id="KW-0479">Metal-binding</keyword>
<comment type="cofactor">
    <cofactor evidence="18 19">
        <name>K(+)</name>
        <dbReference type="ChEBI" id="CHEBI:29103"/>
    </cofactor>
    <text evidence="18 19">Binds 1 potassium ion per subunit.</text>
</comment>
<feature type="binding site" evidence="17">
    <location>
        <position position="449"/>
    </location>
    <ligand>
        <name>(6S)-NADPHX</name>
        <dbReference type="ChEBI" id="CHEBI:64076"/>
    </ligand>
</feature>
<keyword evidence="6 17" id="KW-0547">Nucleotide-binding</keyword>
<dbReference type="GO" id="GO:0046496">
    <property type="term" value="P:nicotinamide nucleotide metabolic process"/>
    <property type="evidence" value="ECO:0007669"/>
    <property type="project" value="UniProtKB-UniRule"/>
</dbReference>
<proteinExistence type="inferred from homology"/>
<dbReference type="EC" id="5.1.99.6" evidence="19"/>
<keyword evidence="23" id="KW-1185">Reference proteome</keyword>
<dbReference type="PROSITE" id="PS51383">
    <property type="entry name" value="YJEF_C_3"/>
    <property type="match status" value="1"/>
</dbReference>
<evidence type="ECO:0000313" key="23">
    <source>
        <dbReference type="Proteomes" id="UP000594121"/>
    </source>
</evidence>
<feature type="binding site" evidence="17">
    <location>
        <position position="448"/>
    </location>
    <ligand>
        <name>AMP</name>
        <dbReference type="ChEBI" id="CHEBI:456215"/>
    </ligand>
</feature>
<evidence type="ECO:0000256" key="19">
    <source>
        <dbReference type="PIRNR" id="PIRNR017184"/>
    </source>
</evidence>
<evidence type="ECO:0000259" key="20">
    <source>
        <dbReference type="PROSITE" id="PS51383"/>
    </source>
</evidence>
<keyword evidence="7 17" id="KW-0067">ATP-binding</keyword>
<keyword evidence="13" id="KW-0511">Multifunctional enzyme</keyword>
<feature type="binding site" evidence="18">
    <location>
        <position position="129"/>
    </location>
    <ligand>
        <name>K(+)</name>
        <dbReference type="ChEBI" id="CHEBI:29103"/>
    </ligand>
</feature>
<dbReference type="InterPro" id="IPR030677">
    <property type="entry name" value="Nnr"/>
</dbReference>
<dbReference type="NCBIfam" id="TIGR00196">
    <property type="entry name" value="yjeF_cterm"/>
    <property type="match status" value="1"/>
</dbReference>
<keyword evidence="9 18" id="KW-0630">Potassium</keyword>
<dbReference type="Proteomes" id="UP000594121">
    <property type="component" value="Chromosome"/>
</dbReference>
<dbReference type="SUPFAM" id="SSF64153">
    <property type="entry name" value="YjeF N-terminal domain-like"/>
    <property type="match status" value="1"/>
</dbReference>
<dbReference type="GO" id="GO:0052856">
    <property type="term" value="F:NAD(P)HX epimerase activity"/>
    <property type="evidence" value="ECO:0007669"/>
    <property type="project" value="UniProtKB-UniRule"/>
</dbReference>
<dbReference type="CDD" id="cd01171">
    <property type="entry name" value="YXKO-related"/>
    <property type="match status" value="1"/>
</dbReference>
<dbReference type="HAMAP" id="MF_01966">
    <property type="entry name" value="NADHX_epimerase"/>
    <property type="match status" value="1"/>
</dbReference>
<accession>A0A7L9FGC9</accession>
<evidence type="ECO:0000256" key="12">
    <source>
        <dbReference type="ARBA" id="ARBA00023239"/>
    </source>
</evidence>
<evidence type="ECO:0000256" key="8">
    <source>
        <dbReference type="ARBA" id="ARBA00022857"/>
    </source>
</evidence>
<dbReference type="Gene3D" id="3.40.50.10260">
    <property type="entry name" value="YjeF N-terminal domain"/>
    <property type="match status" value="1"/>
</dbReference>
<dbReference type="GO" id="GO:0005524">
    <property type="term" value="F:ATP binding"/>
    <property type="evidence" value="ECO:0007669"/>
    <property type="project" value="UniProtKB-UniRule"/>
</dbReference>
<feature type="binding site" evidence="18">
    <location>
        <position position="59"/>
    </location>
    <ligand>
        <name>K(+)</name>
        <dbReference type="ChEBI" id="CHEBI:29103"/>
    </ligand>
</feature>
<feature type="binding site" evidence="17">
    <location>
        <begin position="419"/>
        <end position="423"/>
    </location>
    <ligand>
        <name>AMP</name>
        <dbReference type="ChEBI" id="CHEBI:456215"/>
    </ligand>
</feature>
<feature type="binding site" evidence="17">
    <location>
        <position position="382"/>
    </location>
    <ligand>
        <name>(6S)-NADPHX</name>
        <dbReference type="ChEBI" id="CHEBI:64076"/>
    </ligand>
</feature>
<name>A0A7L9FGC9_9CREN</name>
<comment type="catalytic activity">
    <reaction evidence="1 18 19">
        <text>(6R)-NADHX = (6S)-NADHX</text>
        <dbReference type="Rhea" id="RHEA:32215"/>
        <dbReference type="ChEBI" id="CHEBI:64074"/>
        <dbReference type="ChEBI" id="CHEBI:64075"/>
        <dbReference type="EC" id="5.1.99.6"/>
    </reaction>
</comment>
<dbReference type="SUPFAM" id="SSF53613">
    <property type="entry name" value="Ribokinase-like"/>
    <property type="match status" value="1"/>
</dbReference>
<evidence type="ECO:0000256" key="11">
    <source>
        <dbReference type="ARBA" id="ARBA00023235"/>
    </source>
</evidence>
<evidence type="ECO:0000256" key="13">
    <source>
        <dbReference type="ARBA" id="ARBA00023268"/>
    </source>
</evidence>
<evidence type="ECO:0000256" key="7">
    <source>
        <dbReference type="ARBA" id="ARBA00022840"/>
    </source>
</evidence>
<evidence type="ECO:0000256" key="14">
    <source>
        <dbReference type="ARBA" id="ARBA00025153"/>
    </source>
</evidence>
<dbReference type="Pfam" id="PF03853">
    <property type="entry name" value="YjeF_N"/>
    <property type="match status" value="1"/>
</dbReference>
<protein>
    <recommendedName>
        <fullName evidence="19">Bifunctional NAD(P)H-hydrate repair enzyme</fullName>
    </recommendedName>
    <alternativeName>
        <fullName evidence="19">Nicotinamide nucleotide repair protein</fullName>
    </alternativeName>
    <domain>
        <recommendedName>
            <fullName evidence="19">ADP-dependent (S)-NAD(P)H-hydrate dehydratase</fullName>
            <ecNumber evidence="19">4.2.1.136</ecNumber>
        </recommendedName>
        <alternativeName>
            <fullName evidence="19">ADP-dependent NAD(P)HX dehydratase</fullName>
        </alternativeName>
    </domain>
    <domain>
        <recommendedName>
            <fullName evidence="19">NAD(P)H-hydrate epimerase</fullName>
            <ecNumber evidence="19">5.1.99.6</ecNumber>
        </recommendedName>
    </domain>
</protein>
<evidence type="ECO:0000313" key="22">
    <source>
        <dbReference type="EMBL" id="QOJ78757.1"/>
    </source>
</evidence>
<dbReference type="FunCoup" id="A0A7L9FGC9">
    <property type="interactions" value="35"/>
</dbReference>
<evidence type="ECO:0000256" key="5">
    <source>
        <dbReference type="ARBA" id="ARBA00022723"/>
    </source>
</evidence>
<dbReference type="RefSeq" id="WP_192818729.1">
    <property type="nucleotide sequence ID" value="NZ_CP062310.1"/>
</dbReference>
<evidence type="ECO:0000256" key="4">
    <source>
        <dbReference type="ARBA" id="ARBA00009524"/>
    </source>
</evidence>
<organism evidence="22 23">
    <name type="scientific">Infirmifilum lucidum</name>
    <dbReference type="NCBI Taxonomy" id="2776706"/>
    <lineage>
        <taxon>Archaea</taxon>
        <taxon>Thermoproteota</taxon>
        <taxon>Thermoprotei</taxon>
        <taxon>Thermofilales</taxon>
        <taxon>Thermofilaceae</taxon>
        <taxon>Infirmifilum</taxon>
    </lineage>
</organism>
<comment type="cofactor">
    <cofactor evidence="17">
        <name>Mg(2+)</name>
        <dbReference type="ChEBI" id="CHEBI:18420"/>
    </cofactor>
</comment>
<comment type="function">
    <text evidence="14 19">Bifunctional enzyme that catalyzes the epimerization of the S- and R-forms of NAD(P)HX and the dehydration of the S-form of NAD(P)HX at the expense of ADP, which is converted to AMP. This allows the repair of both epimers of NAD(P)HX, a damaged form of NAD(P)H that is a result of enzymatic or heat-dependent hydration.</text>
</comment>
<dbReference type="InterPro" id="IPR036652">
    <property type="entry name" value="YjeF_N_dom_sf"/>
</dbReference>
<comment type="similarity">
    <text evidence="3 19">In the N-terminal section; belongs to the NnrE/AIBP family.</text>
</comment>
<dbReference type="PROSITE" id="PS51385">
    <property type="entry name" value="YJEF_N"/>
    <property type="match status" value="1"/>
</dbReference>
<dbReference type="PANTHER" id="PTHR12592">
    <property type="entry name" value="ATP-DEPENDENT (S)-NAD(P)H-HYDRATE DEHYDRATASE FAMILY MEMBER"/>
    <property type="match status" value="1"/>
</dbReference>
<evidence type="ECO:0000256" key="3">
    <source>
        <dbReference type="ARBA" id="ARBA00006001"/>
    </source>
</evidence>
<feature type="binding site" evidence="17">
    <location>
        <position position="260"/>
    </location>
    <ligand>
        <name>(6S)-NADPHX</name>
        <dbReference type="ChEBI" id="CHEBI:64076"/>
    </ligand>
</feature>
<evidence type="ECO:0000259" key="21">
    <source>
        <dbReference type="PROSITE" id="PS51385"/>
    </source>
</evidence>
<dbReference type="GO" id="GO:0046872">
    <property type="term" value="F:metal ion binding"/>
    <property type="evidence" value="ECO:0007669"/>
    <property type="project" value="UniProtKB-UniRule"/>
</dbReference>
<dbReference type="Pfam" id="PF01256">
    <property type="entry name" value="Carb_kinase"/>
    <property type="match status" value="1"/>
</dbReference>
<comment type="similarity">
    <text evidence="18">Belongs to the NnrE/AIBP family.</text>
</comment>
<feature type="binding site" evidence="18">
    <location>
        <position position="165"/>
    </location>
    <ligand>
        <name>K(+)</name>
        <dbReference type="ChEBI" id="CHEBI:29103"/>
    </ligand>
</feature>
<reference evidence="22 23" key="1">
    <citation type="submission" date="2020-10" db="EMBL/GenBank/DDBJ databases">
        <title>Thermofilum lucidum 3507LT sp. nov. a novel member of Thermofilaceae family isolated from Chile hot spring, and proposal of description order Thermofilales.</title>
        <authorList>
            <person name="Zayulina K.S."/>
            <person name="Elcheninov A.G."/>
            <person name="Toshchakov S.V."/>
            <person name="Kublanov I.V."/>
        </authorList>
    </citation>
    <scope>NUCLEOTIDE SEQUENCE [LARGE SCALE GENOMIC DNA]</scope>
    <source>
        <strain evidence="22 23">3507LT</strain>
    </source>
</reference>
<evidence type="ECO:0000256" key="6">
    <source>
        <dbReference type="ARBA" id="ARBA00022741"/>
    </source>
</evidence>
<evidence type="ECO:0000256" key="10">
    <source>
        <dbReference type="ARBA" id="ARBA00023027"/>
    </source>
</evidence>
<sequence>MKVASVSDIKRIDELASARYGVSHEILMENAGAAVARVVDMVAGVRNLLVAVVAGTGNNGGDGLVAARHLASNGAEVRVFVVGREDKMTDLARINLARVRSAGIPVEFVSEENISELRSELEYSDVVVDALFGIGLNKPVEGVYRKAIEAVNSSGAIIVGVDIPSGVNGDTGQVMGVAVRADYTVTFGLPKPGLLLYPGAEYAGEIFVSRISYPRALLEDESIQVETNDPVFIPPRRPDTHKGDYGKALFVAGSRQYLGAPLFSSMSFLLAGGGYSRLATVASIVPHLGSKASEVVYEPLAETANGTVAYANLERLLKLAEWADIVVVGPGLTTEEETSRLVREVVARVDKPVVIDGDGLTAVSASPEVLRKRSKPTVLTPHLGEMSRLTGVGVDEIKQDRIGVLRRACRDLNSIIVLKGAHTLVGMPDGRVYINLSGNPGMAKAGSGDVLVGTIAAMYGLGFPIEVAVRMGVFVHGAAGDYVAARRGIDGVTATSIMHALPRVLQALREDIDGLYALYALREL</sequence>
<dbReference type="PANTHER" id="PTHR12592:SF0">
    <property type="entry name" value="ATP-DEPENDENT (S)-NAD(P)H-HYDRATE DEHYDRATASE"/>
    <property type="match status" value="1"/>
</dbReference>
<feature type="binding site" evidence="18">
    <location>
        <position position="144"/>
    </location>
    <ligand>
        <name>(6S)-NADPHX</name>
        <dbReference type="ChEBI" id="CHEBI:64076"/>
    </ligand>
</feature>
<feature type="binding site" evidence="18">
    <location>
        <position position="162"/>
    </location>
    <ligand>
        <name>(6S)-NADPHX</name>
        <dbReference type="ChEBI" id="CHEBI:64076"/>
    </ligand>
</feature>
<evidence type="ECO:0000256" key="9">
    <source>
        <dbReference type="ARBA" id="ARBA00022958"/>
    </source>
</evidence>
<comment type="catalytic activity">
    <reaction evidence="15 17 19">
        <text>(6S)-NADHX + ADP = AMP + phosphate + NADH + H(+)</text>
        <dbReference type="Rhea" id="RHEA:32223"/>
        <dbReference type="ChEBI" id="CHEBI:15378"/>
        <dbReference type="ChEBI" id="CHEBI:43474"/>
        <dbReference type="ChEBI" id="CHEBI:57945"/>
        <dbReference type="ChEBI" id="CHEBI:64074"/>
        <dbReference type="ChEBI" id="CHEBI:456215"/>
        <dbReference type="ChEBI" id="CHEBI:456216"/>
        <dbReference type="EC" id="4.2.1.136"/>
    </reaction>
</comment>
<dbReference type="Gene3D" id="3.40.1190.20">
    <property type="match status" value="1"/>
</dbReference>
<evidence type="ECO:0000256" key="18">
    <source>
        <dbReference type="HAMAP-Rule" id="MF_01966"/>
    </source>
</evidence>
<dbReference type="HAMAP" id="MF_01965">
    <property type="entry name" value="NADHX_dehydratase"/>
    <property type="match status" value="1"/>
</dbReference>
<keyword evidence="10 17" id="KW-0520">NAD</keyword>